<dbReference type="Gene3D" id="3.80.10.10">
    <property type="entry name" value="Ribonuclease Inhibitor"/>
    <property type="match status" value="1"/>
</dbReference>
<dbReference type="EMBL" id="CAXKWB010001542">
    <property type="protein sequence ID" value="CAL4064791.1"/>
    <property type="molecule type" value="Genomic_DNA"/>
</dbReference>
<evidence type="ECO:0000313" key="3">
    <source>
        <dbReference type="EMBL" id="CAL4064791.1"/>
    </source>
</evidence>
<feature type="region of interest" description="Disordered" evidence="1">
    <location>
        <begin position="1"/>
        <end position="36"/>
    </location>
</feature>
<feature type="region of interest" description="Disordered" evidence="1">
    <location>
        <begin position="513"/>
        <end position="595"/>
    </location>
</feature>
<evidence type="ECO:0000256" key="1">
    <source>
        <dbReference type="SAM" id="MobiDB-lite"/>
    </source>
</evidence>
<sequence>MPPKKTVTAPTGANPSSIASMGTYSSTPKSKLKQQQQRQLKYQPVETGLTKGNSLSNTRNQVLYTSSICLRQPPLPRIVTPLLGRSEHCRSFHCTPLCPLGGGDVPSLSCVKCLCLFHPNCCYLPSATLHLIQSGATKFLCPNCYSENKENNNSVYEPQSLGCEPLAYDPTDSEDSDVDIPAANTDTSKYIRVGLIPECPPTPPRSPPPDQQDIQDGISAALNSQRNSSSYAHSDLHNQDPSYSTSMNIQMHPNLPGQLGNNQIPSHAALIGNVPGGGQLFQVPHSNANGQRFLLIRATGPQAASQGVQPNMPTKIFLPTLFPGSGTMPIVLPQQNVTPGQGLAVGMGGTPQKIMPTKWTQTGPLPKPKLPVPPPFMSTLGTNYNIMLRIFSYLHIKDLLVTSQVSVMWRDLAFSPRLWSHVHLRNICVSNWQLLMRFMDRRGTQNVDLRKMRMKVMRPKPIQKLVKESERTENSLSSTKDQSGKLDERSENDNKIKEEDIKIKEEVMDVEENLDETKNVNGKDFKAQESKEKEKNSESILKSVEVNDAEEVKNADNNSNDNYTSQSNIISNEESNENPENSKEKETESDDISPLIVKSNKDAAALDQWGEICRHLGNIERLRALTLPSCQAEMVHQVLQNCHNLTSLTATDIRPNKNNPLLPVFDPSYLMEASELTELRLASIKGFSFTCNFNFIKLQKLKVLVVRGLTETIWPYLGTNLTSLHIGPLRNFTASNWANIGGMKNLEALWLEDGGNLQDVSVYEALHHLTNLKRLCLFNFVVGPRLYLALKKMTKLQKAFVLPSKDIDALITQNGHMLSVAENTKQVTELVWAIWADEIMEKDGTDNILICPSKIHLKMEGSRRPQEATEIWSFAKLHSIASKSLPRTTFRIMKLEPSTATLMALSTL</sequence>
<feature type="compositionally biased region" description="Polar residues" evidence="1">
    <location>
        <begin position="555"/>
        <end position="566"/>
    </location>
</feature>
<keyword evidence="4" id="KW-1185">Reference proteome</keyword>
<dbReference type="PANTHER" id="PTHR15739:SF5">
    <property type="entry name" value="LD23158P"/>
    <property type="match status" value="1"/>
</dbReference>
<dbReference type="InterPro" id="IPR036047">
    <property type="entry name" value="F-box-like_dom_sf"/>
</dbReference>
<accession>A0AAV2PWL5</accession>
<organism evidence="3 4">
    <name type="scientific">Meganyctiphanes norvegica</name>
    <name type="common">Northern krill</name>
    <name type="synonym">Thysanopoda norvegica</name>
    <dbReference type="NCBI Taxonomy" id="48144"/>
    <lineage>
        <taxon>Eukaryota</taxon>
        <taxon>Metazoa</taxon>
        <taxon>Ecdysozoa</taxon>
        <taxon>Arthropoda</taxon>
        <taxon>Crustacea</taxon>
        <taxon>Multicrustacea</taxon>
        <taxon>Malacostraca</taxon>
        <taxon>Eumalacostraca</taxon>
        <taxon>Eucarida</taxon>
        <taxon>Euphausiacea</taxon>
        <taxon>Euphausiidae</taxon>
        <taxon>Meganyctiphanes</taxon>
    </lineage>
</organism>
<dbReference type="AlphaFoldDB" id="A0AAV2PWL5"/>
<feature type="compositionally biased region" description="Basic and acidic residues" evidence="1">
    <location>
        <begin position="515"/>
        <end position="537"/>
    </location>
</feature>
<dbReference type="SUPFAM" id="SSF52047">
    <property type="entry name" value="RNI-like"/>
    <property type="match status" value="1"/>
</dbReference>
<proteinExistence type="predicted"/>
<evidence type="ECO:0000259" key="2">
    <source>
        <dbReference type="Pfam" id="PF12937"/>
    </source>
</evidence>
<dbReference type="Proteomes" id="UP001497623">
    <property type="component" value="Unassembled WGS sequence"/>
</dbReference>
<feature type="domain" description="F-box" evidence="2">
    <location>
        <begin position="386"/>
        <end position="425"/>
    </location>
</feature>
<feature type="compositionally biased region" description="Polar residues" evidence="1">
    <location>
        <begin position="8"/>
        <end position="28"/>
    </location>
</feature>
<dbReference type="Gene3D" id="1.20.1280.50">
    <property type="match status" value="1"/>
</dbReference>
<reference evidence="3 4" key="1">
    <citation type="submission" date="2024-05" db="EMBL/GenBank/DDBJ databases">
        <authorList>
            <person name="Wallberg A."/>
        </authorList>
    </citation>
    <scope>NUCLEOTIDE SEQUENCE [LARGE SCALE GENOMIC DNA]</scope>
</reference>
<comment type="caution">
    <text evidence="3">The sequence shown here is derived from an EMBL/GenBank/DDBJ whole genome shotgun (WGS) entry which is preliminary data.</text>
</comment>
<name>A0AAV2PWL5_MEGNR</name>
<feature type="region of interest" description="Disordered" evidence="1">
    <location>
        <begin position="460"/>
        <end position="493"/>
    </location>
</feature>
<dbReference type="Pfam" id="PF12937">
    <property type="entry name" value="F-box-like"/>
    <property type="match status" value="1"/>
</dbReference>
<feature type="compositionally biased region" description="Pro residues" evidence="1">
    <location>
        <begin position="198"/>
        <end position="210"/>
    </location>
</feature>
<dbReference type="SUPFAM" id="SSF81383">
    <property type="entry name" value="F-box domain"/>
    <property type="match status" value="1"/>
</dbReference>
<dbReference type="InterPro" id="IPR052283">
    <property type="entry name" value="GenomicStab_NeuMorph_Reg"/>
</dbReference>
<dbReference type="InterPro" id="IPR001810">
    <property type="entry name" value="F-box_dom"/>
</dbReference>
<feature type="region of interest" description="Disordered" evidence="1">
    <location>
        <begin position="194"/>
        <end position="245"/>
    </location>
</feature>
<evidence type="ECO:0000313" key="4">
    <source>
        <dbReference type="Proteomes" id="UP001497623"/>
    </source>
</evidence>
<feature type="compositionally biased region" description="Polar residues" evidence="1">
    <location>
        <begin position="221"/>
        <end position="232"/>
    </location>
</feature>
<feature type="compositionally biased region" description="Basic and acidic residues" evidence="1">
    <location>
        <begin position="482"/>
        <end position="493"/>
    </location>
</feature>
<protein>
    <recommendedName>
        <fullName evidence="2">F-box domain-containing protein</fullName>
    </recommendedName>
</protein>
<dbReference type="PANTHER" id="PTHR15739">
    <property type="entry name" value="ZINC FINGER PROTEIN"/>
    <property type="match status" value="1"/>
</dbReference>
<dbReference type="InterPro" id="IPR032675">
    <property type="entry name" value="LRR_dom_sf"/>
</dbReference>
<gene>
    <name evidence="3" type="ORF">MNOR_LOCUS4249</name>
</gene>